<feature type="chain" id="PRO_5045093781" evidence="1">
    <location>
        <begin position="34"/>
        <end position="677"/>
    </location>
</feature>
<evidence type="ECO:0000313" key="3">
    <source>
        <dbReference type="Proteomes" id="UP000730482"/>
    </source>
</evidence>
<dbReference type="PROSITE" id="PS51318">
    <property type="entry name" value="TAT"/>
    <property type="match status" value="1"/>
</dbReference>
<reference evidence="2 3" key="1">
    <citation type="submission" date="2020-02" db="EMBL/GenBank/DDBJ databases">
        <title>Acidophilic actinobacteria isolated from forest soil.</title>
        <authorList>
            <person name="Golinska P."/>
        </authorList>
    </citation>
    <scope>NUCLEOTIDE SEQUENCE [LARGE SCALE GENOMIC DNA]</scope>
    <source>
        <strain evidence="2 3">NL8</strain>
    </source>
</reference>
<protein>
    <submittedName>
        <fullName evidence="2">Cell wall-binding repeat-containing protein</fullName>
    </submittedName>
</protein>
<dbReference type="Gene3D" id="3.40.50.12090">
    <property type="match status" value="1"/>
</dbReference>
<feature type="signal peptide" evidence="1">
    <location>
        <begin position="1"/>
        <end position="33"/>
    </location>
</feature>
<dbReference type="InterPro" id="IPR051922">
    <property type="entry name" value="Bact_Sporulation_Assoc"/>
</dbReference>
<proteinExistence type="predicted"/>
<dbReference type="SUPFAM" id="SSF82171">
    <property type="entry name" value="DPP6 N-terminal domain-like"/>
    <property type="match status" value="1"/>
</dbReference>
<name>A0ABS5KKG8_9ACTN</name>
<dbReference type="Pfam" id="PF04122">
    <property type="entry name" value="CW_binding_2"/>
    <property type="match status" value="3"/>
</dbReference>
<dbReference type="Gene3D" id="2.120.10.30">
    <property type="entry name" value="TolB, C-terminal domain"/>
    <property type="match status" value="1"/>
</dbReference>
<dbReference type="InterPro" id="IPR007253">
    <property type="entry name" value="Cell_wall-bd_2"/>
</dbReference>
<accession>A0ABS5KKG8</accession>
<gene>
    <name evidence="2" type="ORF">KGQ19_05590</name>
</gene>
<keyword evidence="3" id="KW-1185">Reference proteome</keyword>
<dbReference type="PANTHER" id="PTHR30032">
    <property type="entry name" value="N-ACETYLMURAMOYL-L-ALANINE AMIDASE-RELATED"/>
    <property type="match status" value="1"/>
</dbReference>
<dbReference type="InterPro" id="IPR011042">
    <property type="entry name" value="6-blade_b-propeller_TolB-like"/>
</dbReference>
<dbReference type="PANTHER" id="PTHR30032:SF8">
    <property type="entry name" value="GERMINATION-SPECIFIC N-ACETYLMURAMOYL-L-ALANINE AMIDASE"/>
    <property type="match status" value="1"/>
</dbReference>
<sequence>MSDSSARRPLALTATIATSVAAAASMFAPAAHATTASPNGTANLTLSGNWGGTAGGTANVGGTKYAVSSAPKATDLAWSPTGARAAWIDQTDGAVMAGVPGGAAQMIAPAAPNGTTRSHPAWIDGGSQVVWSEKSAGANGGFAVLKAAYGDGLQTDSSGGPAVRQLLAVPNADLVHPDAVGATLVFEQDPAGQASLIRGWDLSAAGTSPYTIATGWGPSLSPNGATVAFVNSTTAPNTQPSTNLFTVPSATAATPAAPHQVTGRTGGGPVLQNAVWTPDGGSLVFQYGSPGSWDTMSVPANAAATTTFTPIVAGAKSAGEPAFQPNVKDHVIRLAGTDRLGTAIKASQSAWAAPGAAGPHANAVVLSRSDQFADALGGSALAAKVGGPLLLTQTAGLNGAVQAEIQRVLGRGDGTKTVYVLGGVKALSPAVANALTALHYKVQRVGGDDRFSTAVDIANTITGGAAPDYVLVATGEGYADPLSAGAAAGAINAHQGKNAVVLLTDDKVMPKATTDYLAPLLARTNLNADHSKPANFIELDSIGGQATTALGSHWIPAGYQAGSFLGLSGLDRYETSYFVARYFFGGADAAGLATGMNWADALSGGAEMGQLDGPLMLVNPKTGVTPEVAQWLNQNNGQFTTVGIFGGTAAVPGSVDKAVGGLIAGAGGVDYPSNPAV</sequence>
<evidence type="ECO:0000256" key="1">
    <source>
        <dbReference type="SAM" id="SignalP"/>
    </source>
</evidence>
<dbReference type="EMBL" id="JAAFYZ010000012">
    <property type="protein sequence ID" value="MBS2546334.1"/>
    <property type="molecule type" value="Genomic_DNA"/>
</dbReference>
<evidence type="ECO:0000313" key="2">
    <source>
        <dbReference type="EMBL" id="MBS2546334.1"/>
    </source>
</evidence>
<dbReference type="InterPro" id="IPR006311">
    <property type="entry name" value="TAT_signal"/>
</dbReference>
<dbReference type="Proteomes" id="UP000730482">
    <property type="component" value="Unassembled WGS sequence"/>
</dbReference>
<dbReference type="RefSeq" id="WP_212007986.1">
    <property type="nucleotide sequence ID" value="NZ_JAAFYZ010000012.1"/>
</dbReference>
<comment type="caution">
    <text evidence="2">The sequence shown here is derived from an EMBL/GenBank/DDBJ whole genome shotgun (WGS) entry which is preliminary data.</text>
</comment>
<organism evidence="2 3">
    <name type="scientific">Catenulispora pinistramenti</name>
    <dbReference type="NCBI Taxonomy" id="2705254"/>
    <lineage>
        <taxon>Bacteria</taxon>
        <taxon>Bacillati</taxon>
        <taxon>Actinomycetota</taxon>
        <taxon>Actinomycetes</taxon>
        <taxon>Catenulisporales</taxon>
        <taxon>Catenulisporaceae</taxon>
        <taxon>Catenulispora</taxon>
    </lineage>
</organism>
<keyword evidence="1" id="KW-0732">Signal</keyword>